<protein>
    <submittedName>
        <fullName evidence="2">Uncharacterized protein</fullName>
    </submittedName>
</protein>
<dbReference type="OrthoDB" id="9439903at2759"/>
<dbReference type="EMBL" id="LGTZ01000565">
    <property type="protein sequence ID" value="OJD24424.1"/>
    <property type="molecule type" value="Genomic_DNA"/>
</dbReference>
<sequence length="204" mass="22129">MDPNVRAQVPRPLSADIPPQGPWPYLVLPPLLRPQRHSPVPHTYLQPYIDDMPRYPSTPANVMYAASPVPFLTQNHSQQQSPSHGLLPPLSSRWQVYRPIAPAPLRDRRPECDALPSGAISQAQNRGLTLGNADGLPSNSAAFIPKDPPRTRAVGSQGQRGILPSVPRRAAAITNGANGMKSMIPAKDADGKFLAPIATRHIFT</sequence>
<reference evidence="2 3" key="1">
    <citation type="submission" date="2015-08" db="EMBL/GenBank/DDBJ databases">
        <title>Emmonsia species relationships and genome sequence.</title>
        <authorList>
            <person name="Cuomo C.A."/>
            <person name="Schwartz I.S."/>
            <person name="Kenyon C."/>
            <person name="De Hoog G.S."/>
            <person name="Govender N.P."/>
            <person name="Botha A."/>
            <person name="Moreno L."/>
            <person name="De Vries M."/>
            <person name="Munoz J.F."/>
            <person name="Stielow J.B."/>
        </authorList>
    </citation>
    <scope>NUCLEOTIDE SEQUENCE [LARGE SCALE GENOMIC DNA]</scope>
    <source>
        <strain evidence="2 3">EI222</strain>
    </source>
</reference>
<keyword evidence="3" id="KW-1185">Reference proteome</keyword>
<feature type="region of interest" description="Disordered" evidence="1">
    <location>
        <begin position="140"/>
        <end position="161"/>
    </location>
</feature>
<proteinExistence type="predicted"/>
<dbReference type="VEuPathDB" id="FungiDB:ACJ73_04222"/>
<organism evidence="2 3">
    <name type="scientific">Blastomyces percursus</name>
    <dbReference type="NCBI Taxonomy" id="1658174"/>
    <lineage>
        <taxon>Eukaryota</taxon>
        <taxon>Fungi</taxon>
        <taxon>Dikarya</taxon>
        <taxon>Ascomycota</taxon>
        <taxon>Pezizomycotina</taxon>
        <taxon>Eurotiomycetes</taxon>
        <taxon>Eurotiomycetidae</taxon>
        <taxon>Onygenales</taxon>
        <taxon>Ajellomycetaceae</taxon>
        <taxon>Blastomyces</taxon>
    </lineage>
</organism>
<name>A0A1J9Q7H3_9EURO</name>
<gene>
    <name evidence="2" type="ORF">ACJ73_04222</name>
</gene>
<dbReference type="AlphaFoldDB" id="A0A1J9Q7H3"/>
<dbReference type="STRING" id="1658174.A0A1J9Q7H3"/>
<dbReference type="Proteomes" id="UP000242791">
    <property type="component" value="Unassembled WGS sequence"/>
</dbReference>
<accession>A0A1J9Q7H3</accession>
<comment type="caution">
    <text evidence="2">The sequence shown here is derived from an EMBL/GenBank/DDBJ whole genome shotgun (WGS) entry which is preliminary data.</text>
</comment>
<evidence type="ECO:0000313" key="3">
    <source>
        <dbReference type="Proteomes" id="UP000242791"/>
    </source>
</evidence>
<evidence type="ECO:0000313" key="2">
    <source>
        <dbReference type="EMBL" id="OJD24424.1"/>
    </source>
</evidence>
<evidence type="ECO:0000256" key="1">
    <source>
        <dbReference type="SAM" id="MobiDB-lite"/>
    </source>
</evidence>